<reference evidence="3" key="1">
    <citation type="submission" date="2023-04" db="EMBL/GenBank/DDBJ databases">
        <title>Black Yeasts Isolated from many extreme environments.</title>
        <authorList>
            <person name="Coleine C."/>
            <person name="Stajich J.E."/>
            <person name="Selbmann L."/>
        </authorList>
    </citation>
    <scope>NUCLEOTIDE SEQUENCE</scope>
    <source>
        <strain evidence="3">CCFEE 5312</strain>
    </source>
</reference>
<dbReference type="AlphaFoldDB" id="A0AAJ0DJM8"/>
<organism evidence="3 4">
    <name type="scientific">Extremus antarcticus</name>
    <dbReference type="NCBI Taxonomy" id="702011"/>
    <lineage>
        <taxon>Eukaryota</taxon>
        <taxon>Fungi</taxon>
        <taxon>Dikarya</taxon>
        <taxon>Ascomycota</taxon>
        <taxon>Pezizomycotina</taxon>
        <taxon>Dothideomycetes</taxon>
        <taxon>Dothideomycetidae</taxon>
        <taxon>Mycosphaerellales</taxon>
        <taxon>Extremaceae</taxon>
        <taxon>Extremus</taxon>
    </lineage>
</organism>
<protein>
    <submittedName>
        <fullName evidence="3">Uncharacterized protein</fullName>
    </submittedName>
</protein>
<sequence>MSNQQGSRQPTEAWYPPDRLRRNSTSSARSNDTTIEWSQPSSNARRSPMDPMYPITHRPEPSNARLTGTDEILPTQRVKGIKLLSLPPKKSRPRDSARQIEGMKTFFDYRTFNRTLDAEIEELNNMNFGPRTDTDLRLLLAHAVKTVLEAIRAHKNMLVKGGVRRDLVEHDINIEYFDLDDLTGRQDVMLRKYFEGEDLRYFDVNERTLPTIAMLGILKTRIQYFPPQPKMLPEAKRYEMLRNWIDNWARRETEDHPLKLYQPHFKKRDINYAAFYAKYRYNEALMSYRNLWRYYEQKGAIKHAVREWGCPHPDDLVERQANTLPDFLLDLNTLDDSEIMDFNWDRLPIVFPRLADPITLRQERRCRHFRHSIAKFARDTRFVEAWIMDLQYAYDDYQERKARRERERRRATED</sequence>
<feature type="coiled-coil region" evidence="1">
    <location>
        <begin position="387"/>
        <end position="414"/>
    </location>
</feature>
<keyword evidence="1" id="KW-0175">Coiled coil</keyword>
<gene>
    <name evidence="3" type="ORF">LTR09_003791</name>
</gene>
<evidence type="ECO:0000313" key="3">
    <source>
        <dbReference type="EMBL" id="KAK3055238.1"/>
    </source>
</evidence>
<accession>A0AAJ0DJM8</accession>
<dbReference type="Proteomes" id="UP001271007">
    <property type="component" value="Unassembled WGS sequence"/>
</dbReference>
<proteinExistence type="predicted"/>
<feature type="compositionally biased region" description="Polar residues" evidence="2">
    <location>
        <begin position="23"/>
        <end position="45"/>
    </location>
</feature>
<dbReference type="EMBL" id="JAWDJX010000009">
    <property type="protein sequence ID" value="KAK3055238.1"/>
    <property type="molecule type" value="Genomic_DNA"/>
</dbReference>
<keyword evidence="4" id="KW-1185">Reference proteome</keyword>
<feature type="compositionally biased region" description="Polar residues" evidence="2">
    <location>
        <begin position="1"/>
        <end position="10"/>
    </location>
</feature>
<evidence type="ECO:0000256" key="2">
    <source>
        <dbReference type="SAM" id="MobiDB-lite"/>
    </source>
</evidence>
<name>A0AAJ0DJM8_9PEZI</name>
<comment type="caution">
    <text evidence="3">The sequence shown here is derived from an EMBL/GenBank/DDBJ whole genome shotgun (WGS) entry which is preliminary data.</text>
</comment>
<feature type="region of interest" description="Disordered" evidence="2">
    <location>
        <begin position="1"/>
        <end position="67"/>
    </location>
</feature>
<evidence type="ECO:0000313" key="4">
    <source>
        <dbReference type="Proteomes" id="UP001271007"/>
    </source>
</evidence>
<evidence type="ECO:0000256" key="1">
    <source>
        <dbReference type="SAM" id="Coils"/>
    </source>
</evidence>